<proteinExistence type="predicted"/>
<dbReference type="PANTHER" id="PTHR43649:SF12">
    <property type="entry name" value="DIACETYLCHITOBIOSE BINDING PROTEIN DASA"/>
    <property type="match status" value="1"/>
</dbReference>
<evidence type="ECO:0000256" key="1">
    <source>
        <dbReference type="SAM" id="SignalP"/>
    </source>
</evidence>
<organism evidence="2 3">
    <name type="scientific">Candidatus Segetimicrobium genomatis</name>
    <dbReference type="NCBI Taxonomy" id="2569760"/>
    <lineage>
        <taxon>Bacteria</taxon>
        <taxon>Bacillati</taxon>
        <taxon>Candidatus Sysuimicrobiota</taxon>
        <taxon>Candidatus Sysuimicrobiia</taxon>
        <taxon>Candidatus Sysuimicrobiales</taxon>
        <taxon>Candidatus Segetimicrobiaceae</taxon>
        <taxon>Candidatus Segetimicrobium</taxon>
    </lineage>
</organism>
<gene>
    <name evidence="2" type="ORF">E6H01_07355</name>
</gene>
<name>A0A537L1I7_9BACT</name>
<reference evidence="2 3" key="1">
    <citation type="journal article" date="2019" name="Nat. Microbiol.">
        <title>Mediterranean grassland soil C-N compound turnover is dependent on rainfall and depth, and is mediated by genomically divergent microorganisms.</title>
        <authorList>
            <person name="Diamond S."/>
            <person name="Andeer P.F."/>
            <person name="Li Z."/>
            <person name="Crits-Christoph A."/>
            <person name="Burstein D."/>
            <person name="Anantharaman K."/>
            <person name="Lane K.R."/>
            <person name="Thomas B.C."/>
            <person name="Pan C."/>
            <person name="Northen T.R."/>
            <person name="Banfield J.F."/>
        </authorList>
    </citation>
    <scope>NUCLEOTIDE SEQUENCE [LARGE SCALE GENOMIC DNA]</scope>
    <source>
        <strain evidence="2">NP_4</strain>
    </source>
</reference>
<protein>
    <submittedName>
        <fullName evidence="2">Extracellular solute-binding protein</fullName>
    </submittedName>
</protein>
<comment type="caution">
    <text evidence="2">The sequence shown here is derived from an EMBL/GenBank/DDBJ whole genome shotgun (WGS) entry which is preliminary data.</text>
</comment>
<dbReference type="EMBL" id="VBAL01000090">
    <property type="protein sequence ID" value="TMJ01865.1"/>
    <property type="molecule type" value="Genomic_DNA"/>
</dbReference>
<dbReference type="InterPro" id="IPR006059">
    <property type="entry name" value="SBP"/>
</dbReference>
<feature type="signal peptide" evidence="1">
    <location>
        <begin position="1"/>
        <end position="23"/>
    </location>
</feature>
<sequence length="435" mass="48020">MKWRPVVWFLLAALAVTAAHVSAQPRRTITLWYPAGDIAAGPVSPFTDPNLFAPFEATNNVKIEMVGVDYDTMVQKIFAAAAGRNIADILFIDTSWLPGFLKEDLLQQMDSAKARKWLADVVPDVVDLSDYGSGTMWGYPQMGYDIYGLTWNKAQFKEVGLDPERPPATWDELRDYGKKLAKRDAQGNLVRVGLAIRHVGNPQGTVHKFTWALWGAGADIIDNPNLLHGGKPAFNNAGGLAALKLYLDMLNVDKTTSLSFPDPRAALLQGIASMQISETVSIRARQPKEAPNMPWGTGWGMAPPPVRKTGDRPGVLLGGWLFAVPKSAKNPELAWKSMDWLNSEINDYRIARRFDLTPRYKANWAKDPFRSDSYDQALLKIARYGRRLPINLGLNGVLDSLGFAIQKALHGEATPEQALAEAERLAQKAIDEAAK</sequence>
<accession>A0A537L1I7</accession>
<dbReference type="Pfam" id="PF01547">
    <property type="entry name" value="SBP_bac_1"/>
    <property type="match status" value="1"/>
</dbReference>
<dbReference type="InterPro" id="IPR050490">
    <property type="entry name" value="Bact_solute-bd_prot1"/>
</dbReference>
<dbReference type="PANTHER" id="PTHR43649">
    <property type="entry name" value="ARABINOSE-BINDING PROTEIN-RELATED"/>
    <property type="match status" value="1"/>
</dbReference>
<evidence type="ECO:0000313" key="2">
    <source>
        <dbReference type="EMBL" id="TMJ01865.1"/>
    </source>
</evidence>
<dbReference type="Gene3D" id="3.40.190.10">
    <property type="entry name" value="Periplasmic binding protein-like II"/>
    <property type="match status" value="1"/>
</dbReference>
<dbReference type="AlphaFoldDB" id="A0A537L1I7"/>
<keyword evidence="1" id="KW-0732">Signal</keyword>
<dbReference type="SUPFAM" id="SSF53850">
    <property type="entry name" value="Periplasmic binding protein-like II"/>
    <property type="match status" value="1"/>
</dbReference>
<evidence type="ECO:0000313" key="3">
    <source>
        <dbReference type="Proteomes" id="UP000319353"/>
    </source>
</evidence>
<feature type="chain" id="PRO_5021984777" evidence="1">
    <location>
        <begin position="24"/>
        <end position="435"/>
    </location>
</feature>
<dbReference type="Proteomes" id="UP000319353">
    <property type="component" value="Unassembled WGS sequence"/>
</dbReference>